<dbReference type="Pfam" id="PF00892">
    <property type="entry name" value="EamA"/>
    <property type="match status" value="2"/>
</dbReference>
<evidence type="ECO:0000256" key="2">
    <source>
        <dbReference type="ARBA" id="ARBA00007362"/>
    </source>
</evidence>
<dbReference type="RefSeq" id="WP_028751364.1">
    <property type="nucleotide sequence ID" value="NZ_JACIIG010000004.1"/>
</dbReference>
<feature type="transmembrane region" description="Helical" evidence="6">
    <location>
        <begin position="64"/>
        <end position="84"/>
    </location>
</feature>
<keyword evidence="5 6" id="KW-0472">Membrane</keyword>
<feature type="transmembrane region" description="Helical" evidence="6">
    <location>
        <begin position="90"/>
        <end position="110"/>
    </location>
</feature>
<dbReference type="InterPro" id="IPR037185">
    <property type="entry name" value="EmrE-like"/>
</dbReference>
<evidence type="ECO:0000256" key="6">
    <source>
        <dbReference type="SAM" id="Phobius"/>
    </source>
</evidence>
<keyword evidence="4 6" id="KW-1133">Transmembrane helix</keyword>
<dbReference type="Proteomes" id="UP000543836">
    <property type="component" value="Unassembled WGS sequence"/>
</dbReference>
<name>A0A7W7ELC0_9HYPH</name>
<keyword evidence="3 6" id="KW-0812">Transmembrane</keyword>
<dbReference type="InterPro" id="IPR050638">
    <property type="entry name" value="AA-Vitamin_Transporters"/>
</dbReference>
<protein>
    <submittedName>
        <fullName evidence="8">Putative blue pigment (Indigoidine) exporter</fullName>
    </submittedName>
</protein>
<proteinExistence type="inferred from homology"/>
<evidence type="ECO:0000256" key="3">
    <source>
        <dbReference type="ARBA" id="ARBA00022692"/>
    </source>
</evidence>
<feature type="transmembrane region" description="Helical" evidence="6">
    <location>
        <begin position="143"/>
        <end position="162"/>
    </location>
</feature>
<dbReference type="SUPFAM" id="SSF103481">
    <property type="entry name" value="Multidrug resistance efflux transporter EmrE"/>
    <property type="match status" value="2"/>
</dbReference>
<organism evidence="8 9">
    <name type="scientific">Rhizobium leucaenae</name>
    <dbReference type="NCBI Taxonomy" id="29450"/>
    <lineage>
        <taxon>Bacteria</taxon>
        <taxon>Pseudomonadati</taxon>
        <taxon>Pseudomonadota</taxon>
        <taxon>Alphaproteobacteria</taxon>
        <taxon>Hyphomicrobiales</taxon>
        <taxon>Rhizobiaceae</taxon>
        <taxon>Rhizobium/Agrobacterium group</taxon>
        <taxon>Rhizobium</taxon>
    </lineage>
</organism>
<dbReference type="InterPro" id="IPR000620">
    <property type="entry name" value="EamA_dom"/>
</dbReference>
<dbReference type="PANTHER" id="PTHR32322:SF2">
    <property type="entry name" value="EAMA DOMAIN-CONTAINING PROTEIN"/>
    <property type="match status" value="1"/>
</dbReference>
<dbReference type="AlphaFoldDB" id="A0A7W7ELC0"/>
<dbReference type="Gene3D" id="1.10.3730.20">
    <property type="match status" value="1"/>
</dbReference>
<dbReference type="EMBL" id="JACIIG010000004">
    <property type="protein sequence ID" value="MBB4568068.1"/>
    <property type="molecule type" value="Genomic_DNA"/>
</dbReference>
<comment type="similarity">
    <text evidence="2">Belongs to the EamA transporter family.</text>
</comment>
<feature type="transmembrane region" description="Helical" evidence="6">
    <location>
        <begin position="7"/>
        <end position="24"/>
    </location>
</feature>
<feature type="transmembrane region" description="Helical" evidence="6">
    <location>
        <begin position="260"/>
        <end position="276"/>
    </location>
</feature>
<feature type="transmembrane region" description="Helical" evidence="6">
    <location>
        <begin position="117"/>
        <end position="137"/>
    </location>
</feature>
<feature type="domain" description="EamA" evidence="7">
    <location>
        <begin position="7"/>
        <end position="133"/>
    </location>
</feature>
<comment type="subcellular location">
    <subcellularLocation>
        <location evidence="1">Membrane</location>
        <topology evidence="1">Multi-pass membrane protein</topology>
    </subcellularLocation>
</comment>
<evidence type="ECO:0000256" key="4">
    <source>
        <dbReference type="ARBA" id="ARBA00022989"/>
    </source>
</evidence>
<dbReference type="OrthoDB" id="5430053at2"/>
<evidence type="ECO:0000313" key="9">
    <source>
        <dbReference type="Proteomes" id="UP000543836"/>
    </source>
</evidence>
<feature type="domain" description="EamA" evidence="7">
    <location>
        <begin position="143"/>
        <end position="275"/>
    </location>
</feature>
<feature type="transmembrane region" description="Helical" evidence="6">
    <location>
        <begin position="174"/>
        <end position="193"/>
    </location>
</feature>
<evidence type="ECO:0000256" key="1">
    <source>
        <dbReference type="ARBA" id="ARBA00004141"/>
    </source>
</evidence>
<keyword evidence="9" id="KW-1185">Reference proteome</keyword>
<feature type="transmembrane region" description="Helical" evidence="6">
    <location>
        <begin position="235"/>
        <end position="254"/>
    </location>
</feature>
<gene>
    <name evidence="8" type="ORF">GGE60_002179</name>
</gene>
<feature type="transmembrane region" description="Helical" evidence="6">
    <location>
        <begin position="205"/>
        <end position="223"/>
    </location>
</feature>
<evidence type="ECO:0000256" key="5">
    <source>
        <dbReference type="ARBA" id="ARBA00023136"/>
    </source>
</evidence>
<evidence type="ECO:0000313" key="8">
    <source>
        <dbReference type="EMBL" id="MBB4568068.1"/>
    </source>
</evidence>
<dbReference type="GO" id="GO:0016020">
    <property type="term" value="C:membrane"/>
    <property type="evidence" value="ECO:0007669"/>
    <property type="project" value="UniProtKB-SubCell"/>
</dbReference>
<evidence type="ECO:0000259" key="7">
    <source>
        <dbReference type="Pfam" id="PF00892"/>
    </source>
</evidence>
<feature type="transmembrane region" description="Helical" evidence="6">
    <location>
        <begin position="30"/>
        <end position="52"/>
    </location>
</feature>
<accession>A0A7W7ELC0</accession>
<reference evidence="8 9" key="1">
    <citation type="submission" date="2020-08" db="EMBL/GenBank/DDBJ databases">
        <title>Genomic Encyclopedia of Type Strains, Phase IV (KMG-V): Genome sequencing to study the core and pangenomes of soil and plant-associated prokaryotes.</title>
        <authorList>
            <person name="Whitman W."/>
        </authorList>
    </citation>
    <scope>NUCLEOTIDE SEQUENCE [LARGE SCALE GENOMIC DNA]</scope>
    <source>
        <strain evidence="8 9">SEMIA 492</strain>
    </source>
</reference>
<comment type="caution">
    <text evidence="8">The sequence shown here is derived from an EMBL/GenBank/DDBJ whole genome shotgun (WGS) entry which is preliminary data.</text>
</comment>
<dbReference type="PANTHER" id="PTHR32322">
    <property type="entry name" value="INNER MEMBRANE TRANSPORTER"/>
    <property type="match status" value="1"/>
</dbReference>
<sequence>MTRNSDLLLTAVSPTIWGSTYLVTTQLLPAGYPLTVALLRALPAGLLLLAIVRRLPHGIWWARSLVLGALNFSIFWWMLFISAYRLPGGVAATVGAIQPLIVIVLARLLLGSPIRGLSIAAALAGIVGVALLILTPGAALDPLGIAAGVGGAVSMAAGTVLSRRWRPDVSPLTFTAWQLTSGGLLLLPFAMMIEPPLPFPTPANILGFAYLGLIGAALTYILWFRGLSRLEPSVVSPLGFLSPMTAVILGWAALGQQLSPMQIFGIAIVLGSVWLSQRTQLPSAGKSAPADPTIASKR</sequence>